<dbReference type="eggNOG" id="COG0244">
    <property type="taxonomic scope" value="Bacteria"/>
</dbReference>
<dbReference type="RefSeq" id="WP_013300903.1">
    <property type="nucleotide sequence ID" value="NC_014414.1"/>
</dbReference>
<evidence type="ECO:0000256" key="6">
    <source>
        <dbReference type="HAMAP-Rule" id="MF_00362"/>
    </source>
</evidence>
<dbReference type="OrthoDB" id="9791972at2"/>
<dbReference type="HOGENOM" id="CLU_092227_1_1_5"/>
<name>E0TDA6_PARBH</name>
<dbReference type="STRING" id="314260.PB2503_09379"/>
<reference evidence="8" key="1">
    <citation type="submission" date="2010-08" db="EMBL/GenBank/DDBJ databases">
        <title>Genome sequence of Parvularcula bermudensis HTCC2503.</title>
        <authorList>
            <person name="Kang D.-M."/>
            <person name="Oh H.-M."/>
            <person name="Cho J.-C."/>
        </authorList>
    </citation>
    <scope>NUCLEOTIDE SEQUENCE [LARGE SCALE GENOMIC DNA]</scope>
    <source>
        <strain evidence="8">ATCC BAA-594 / HTCC2503 / KCTC 12087</strain>
    </source>
</reference>
<reference evidence="7 8" key="2">
    <citation type="journal article" date="2011" name="J. Bacteriol.">
        <title>Complete genome sequence of strain HTCC2503T of Parvularcula bermudensis, the type species of the order "Parvularculales" in the class Alphaproteobacteria.</title>
        <authorList>
            <person name="Oh H.M."/>
            <person name="Kang I."/>
            <person name="Vergin K.L."/>
            <person name="Kang D."/>
            <person name="Rhee K.H."/>
            <person name="Giovannoni S.J."/>
            <person name="Cho J.C."/>
        </authorList>
    </citation>
    <scope>NUCLEOTIDE SEQUENCE [LARGE SCALE GENOMIC DNA]</scope>
    <source>
        <strain evidence="8">ATCC BAA-594 / HTCC2503 / KCTC 12087</strain>
    </source>
</reference>
<dbReference type="HAMAP" id="MF_00362">
    <property type="entry name" value="Ribosomal_uL10"/>
    <property type="match status" value="1"/>
</dbReference>
<organism evidence="7 8">
    <name type="scientific">Parvularcula bermudensis (strain ATCC BAA-594 / HTCC2503 / KCTC 12087)</name>
    <dbReference type="NCBI Taxonomy" id="314260"/>
    <lineage>
        <taxon>Bacteria</taxon>
        <taxon>Pseudomonadati</taxon>
        <taxon>Pseudomonadota</taxon>
        <taxon>Alphaproteobacteria</taxon>
        <taxon>Parvularculales</taxon>
        <taxon>Parvularculaceae</taxon>
        <taxon>Parvularcula</taxon>
    </lineage>
</organism>
<keyword evidence="6" id="KW-0699">rRNA-binding</keyword>
<dbReference type="Gene3D" id="3.30.70.1730">
    <property type="match status" value="1"/>
</dbReference>
<evidence type="ECO:0000256" key="1">
    <source>
        <dbReference type="ARBA" id="ARBA00002633"/>
    </source>
</evidence>
<evidence type="ECO:0000313" key="8">
    <source>
        <dbReference type="Proteomes" id="UP000001302"/>
    </source>
</evidence>
<keyword evidence="6" id="KW-0694">RNA-binding</keyword>
<dbReference type="GO" id="GO:0070180">
    <property type="term" value="F:large ribosomal subunit rRNA binding"/>
    <property type="evidence" value="ECO:0007669"/>
    <property type="project" value="UniProtKB-UniRule"/>
</dbReference>
<dbReference type="NCBIfam" id="NF000955">
    <property type="entry name" value="PRK00099.1-1"/>
    <property type="match status" value="1"/>
</dbReference>
<dbReference type="Proteomes" id="UP000001302">
    <property type="component" value="Chromosome"/>
</dbReference>
<dbReference type="EMBL" id="CP002156">
    <property type="protein sequence ID" value="ADM09929.1"/>
    <property type="molecule type" value="Genomic_DNA"/>
</dbReference>
<dbReference type="PROSITE" id="PS01109">
    <property type="entry name" value="RIBOSOMAL_L10"/>
    <property type="match status" value="1"/>
</dbReference>
<dbReference type="InterPro" id="IPR001790">
    <property type="entry name" value="Ribosomal_uL10"/>
</dbReference>
<comment type="subunit">
    <text evidence="6">Part of the ribosomal stalk of the 50S ribosomal subunit. The N-terminus interacts with L11 and the large rRNA to form the base of the stalk. The C-terminus forms an elongated spine to which L12 dimers bind in a sequential fashion forming a multimeric L10(L12)X complex.</text>
</comment>
<dbReference type="Gene3D" id="6.10.250.290">
    <property type="match status" value="1"/>
</dbReference>
<dbReference type="InterPro" id="IPR002363">
    <property type="entry name" value="Ribosomal_uL10_CS_bac"/>
</dbReference>
<dbReference type="PANTHER" id="PTHR11560">
    <property type="entry name" value="39S RIBOSOMAL PROTEIN L10, MITOCHONDRIAL"/>
    <property type="match status" value="1"/>
</dbReference>
<dbReference type="InterPro" id="IPR022973">
    <property type="entry name" value="Ribosomal_uL10_bac"/>
</dbReference>
<evidence type="ECO:0000313" key="7">
    <source>
        <dbReference type="EMBL" id="ADM09929.1"/>
    </source>
</evidence>
<accession>E0TDA6</accession>
<dbReference type="KEGG" id="pbr:PB2503_09379"/>
<dbReference type="GO" id="GO:0015934">
    <property type="term" value="C:large ribosomal subunit"/>
    <property type="evidence" value="ECO:0007669"/>
    <property type="project" value="InterPro"/>
</dbReference>
<evidence type="ECO:0000256" key="4">
    <source>
        <dbReference type="ARBA" id="ARBA00023274"/>
    </source>
</evidence>
<sequence>MALTREQKGDQVAWISTVLNDNEVLVVIENKGLSVAQVSDLRSKLREVGAGMKVVKNRLAKIALAKVDGGNDVAPLFVGPTFIGYSEDPVTAPKVLVEWAKKSDKVEIRGGLMAGTALNADGITNLSKMPSREEIIAQIAGSLTAPAANISGAIGAPAANLAACVKTIAEKEDA</sequence>
<dbReference type="GO" id="GO:0003735">
    <property type="term" value="F:structural constituent of ribosome"/>
    <property type="evidence" value="ECO:0007669"/>
    <property type="project" value="InterPro"/>
</dbReference>
<protein>
    <recommendedName>
        <fullName evidence="5 6">Large ribosomal subunit protein uL10</fullName>
    </recommendedName>
</protein>
<keyword evidence="3 6" id="KW-0689">Ribosomal protein</keyword>
<dbReference type="Pfam" id="PF00466">
    <property type="entry name" value="Ribosomal_L10"/>
    <property type="match status" value="1"/>
</dbReference>
<dbReference type="SUPFAM" id="SSF160369">
    <property type="entry name" value="Ribosomal protein L10-like"/>
    <property type="match status" value="1"/>
</dbReference>
<dbReference type="CDD" id="cd05797">
    <property type="entry name" value="Ribosomal_L10"/>
    <property type="match status" value="1"/>
</dbReference>
<comment type="function">
    <text evidence="1 6">Forms part of the ribosomal stalk, playing a central role in the interaction of the ribosome with GTP-bound translation factors.</text>
</comment>
<proteinExistence type="inferred from homology"/>
<dbReference type="InterPro" id="IPR047865">
    <property type="entry name" value="Ribosomal_uL10_bac_type"/>
</dbReference>
<comment type="similarity">
    <text evidence="2 6">Belongs to the universal ribosomal protein uL10 family.</text>
</comment>
<evidence type="ECO:0000256" key="3">
    <source>
        <dbReference type="ARBA" id="ARBA00022980"/>
    </source>
</evidence>
<dbReference type="GO" id="GO:0006412">
    <property type="term" value="P:translation"/>
    <property type="evidence" value="ECO:0007669"/>
    <property type="project" value="UniProtKB-UniRule"/>
</dbReference>
<keyword evidence="4 6" id="KW-0687">Ribonucleoprotein</keyword>
<dbReference type="InterPro" id="IPR043141">
    <property type="entry name" value="Ribosomal_uL10-like_sf"/>
</dbReference>
<dbReference type="AlphaFoldDB" id="E0TDA6"/>
<gene>
    <name evidence="6" type="primary">rplJ</name>
    <name evidence="7" type="ordered locus">PB2503_09379</name>
</gene>
<evidence type="ECO:0000256" key="2">
    <source>
        <dbReference type="ARBA" id="ARBA00008889"/>
    </source>
</evidence>
<evidence type="ECO:0000256" key="5">
    <source>
        <dbReference type="ARBA" id="ARBA00035202"/>
    </source>
</evidence>
<keyword evidence="8" id="KW-1185">Reference proteome</keyword>